<dbReference type="PROSITE" id="PS50262">
    <property type="entry name" value="G_PROTEIN_RECEP_F1_2"/>
    <property type="match status" value="1"/>
</dbReference>
<keyword evidence="5 9" id="KW-0297">G-protein coupled receptor</keyword>
<keyword evidence="6" id="KW-0472">Membrane</keyword>
<reference evidence="10" key="1">
    <citation type="submission" date="2020-04" db="EMBL/GenBank/DDBJ databases">
        <authorList>
            <person name="Alioto T."/>
            <person name="Alioto T."/>
            <person name="Gomez Garrido J."/>
        </authorList>
    </citation>
    <scope>NUCLEOTIDE SEQUENCE</scope>
    <source>
        <strain evidence="10">A484AB</strain>
    </source>
</reference>
<dbReference type="PANTHER" id="PTHR24248">
    <property type="entry name" value="ADRENERGIC RECEPTOR-RELATED G-PROTEIN COUPLED RECEPTOR"/>
    <property type="match status" value="1"/>
</dbReference>
<evidence type="ECO:0000256" key="7">
    <source>
        <dbReference type="ARBA" id="ARBA00023170"/>
    </source>
</evidence>
<dbReference type="PRINTS" id="PR00237">
    <property type="entry name" value="GPCRRHODOPSN"/>
</dbReference>
<keyword evidence="2" id="KW-1003">Cell membrane</keyword>
<dbReference type="PROSITE" id="PS00237">
    <property type="entry name" value="G_PROTEIN_RECEP_F1_1"/>
    <property type="match status" value="1"/>
</dbReference>
<gene>
    <name evidence="10" type="ORF">PACLA_8A051314</name>
</gene>
<protein>
    <submittedName>
        <fullName evidence="10">D(2) dopamine receptor-like isoform X1</fullName>
    </submittedName>
</protein>
<sequence>MNNSSAAGFTQPIYSDASIIGQICFSIIIVIAALLGNTMVVVAVCSTRKLRKPTNYFIVSLAVSDILIAATIVPFRIHHYVNSMVWDLGPQGCEIWMFMDFLCSAASTTNVALIAIDRFLALSYPFKYQRLVNGKRAAIAIISVWCYAAVLSSLSLTKWSDDAKLYHTPACLKIDKTYYLVVPILGIFLPLVILVVAYSMVFNLAFRQAMMIKAHSTVKYDKSGTKLDKSAQTRMLIRELKATKTLMIVVGTFLVCWLPLFVLLLILQHCLKKCISQNLSILAQQIIGIIFVSTLPRISSAANPIIYSVFDREFRAVLCVFCDKIARVLPRGNVRDGVVPSRNRAGFCGLRTTDYTSSTYDSAVTYGASDYLGVTSANINSRSPSVFAYKSPEICCHETAV</sequence>
<dbReference type="GO" id="GO:0004930">
    <property type="term" value="F:G protein-coupled receptor activity"/>
    <property type="evidence" value="ECO:0007669"/>
    <property type="project" value="UniProtKB-KW"/>
</dbReference>
<evidence type="ECO:0000313" key="11">
    <source>
        <dbReference type="Proteomes" id="UP001152795"/>
    </source>
</evidence>
<evidence type="ECO:0000256" key="3">
    <source>
        <dbReference type="ARBA" id="ARBA00022692"/>
    </source>
</evidence>
<dbReference type="AlphaFoldDB" id="A0A7D9D6K7"/>
<evidence type="ECO:0000256" key="5">
    <source>
        <dbReference type="ARBA" id="ARBA00023040"/>
    </source>
</evidence>
<comment type="caution">
    <text evidence="10">The sequence shown here is derived from an EMBL/GenBank/DDBJ whole genome shotgun (WGS) entry which is preliminary data.</text>
</comment>
<proteinExistence type="inferred from homology"/>
<evidence type="ECO:0000256" key="2">
    <source>
        <dbReference type="ARBA" id="ARBA00022475"/>
    </source>
</evidence>
<evidence type="ECO:0000256" key="6">
    <source>
        <dbReference type="ARBA" id="ARBA00023136"/>
    </source>
</evidence>
<organism evidence="10 11">
    <name type="scientific">Paramuricea clavata</name>
    <name type="common">Red gorgonian</name>
    <name type="synonym">Violescent sea-whip</name>
    <dbReference type="NCBI Taxonomy" id="317549"/>
    <lineage>
        <taxon>Eukaryota</taxon>
        <taxon>Metazoa</taxon>
        <taxon>Cnidaria</taxon>
        <taxon>Anthozoa</taxon>
        <taxon>Octocorallia</taxon>
        <taxon>Malacalcyonacea</taxon>
        <taxon>Plexauridae</taxon>
        <taxon>Paramuricea</taxon>
    </lineage>
</organism>
<dbReference type="Gene3D" id="1.20.1070.10">
    <property type="entry name" value="Rhodopsin 7-helix transmembrane proteins"/>
    <property type="match status" value="1"/>
</dbReference>
<dbReference type="GO" id="GO:0005886">
    <property type="term" value="C:plasma membrane"/>
    <property type="evidence" value="ECO:0007669"/>
    <property type="project" value="UniProtKB-SubCell"/>
</dbReference>
<dbReference type="InterPro" id="IPR000276">
    <property type="entry name" value="GPCR_Rhodpsn"/>
</dbReference>
<evidence type="ECO:0000256" key="8">
    <source>
        <dbReference type="ARBA" id="ARBA00023224"/>
    </source>
</evidence>
<keyword evidence="11" id="KW-1185">Reference proteome</keyword>
<keyword evidence="8 9" id="KW-0807">Transducer</keyword>
<dbReference type="SUPFAM" id="SSF81321">
    <property type="entry name" value="Family A G protein-coupled receptor-like"/>
    <property type="match status" value="1"/>
</dbReference>
<comment type="similarity">
    <text evidence="9">Belongs to the G-protein coupled receptor 1 family.</text>
</comment>
<evidence type="ECO:0000256" key="4">
    <source>
        <dbReference type="ARBA" id="ARBA00022989"/>
    </source>
</evidence>
<dbReference type="EMBL" id="CACRXK020000097">
    <property type="protein sequence ID" value="CAB3978218.1"/>
    <property type="molecule type" value="Genomic_DNA"/>
</dbReference>
<dbReference type="OrthoDB" id="5955450at2759"/>
<name>A0A7D9D6K7_PARCT</name>
<dbReference type="CDD" id="cd14967">
    <property type="entry name" value="7tmA_amine_R-like"/>
    <property type="match status" value="1"/>
</dbReference>
<accession>A0A7D9D6K7</accession>
<evidence type="ECO:0000256" key="1">
    <source>
        <dbReference type="ARBA" id="ARBA00004651"/>
    </source>
</evidence>
<keyword evidence="7 9" id="KW-0675">Receptor</keyword>
<comment type="subcellular location">
    <subcellularLocation>
        <location evidence="1">Cell membrane</location>
        <topology evidence="1">Multi-pass membrane protein</topology>
    </subcellularLocation>
</comment>
<keyword evidence="3 9" id="KW-0812">Transmembrane</keyword>
<dbReference type="SMART" id="SM01381">
    <property type="entry name" value="7TM_GPCR_Srsx"/>
    <property type="match status" value="1"/>
</dbReference>
<dbReference type="Proteomes" id="UP001152795">
    <property type="component" value="Unassembled WGS sequence"/>
</dbReference>
<evidence type="ECO:0000313" key="10">
    <source>
        <dbReference type="EMBL" id="CAB3978218.1"/>
    </source>
</evidence>
<dbReference type="InterPro" id="IPR017452">
    <property type="entry name" value="GPCR_Rhodpsn_7TM"/>
</dbReference>
<dbReference type="Pfam" id="PF00001">
    <property type="entry name" value="7tm_1"/>
    <property type="match status" value="1"/>
</dbReference>
<keyword evidence="4" id="KW-1133">Transmembrane helix</keyword>
<evidence type="ECO:0000256" key="9">
    <source>
        <dbReference type="RuleBase" id="RU000688"/>
    </source>
</evidence>